<dbReference type="EMBL" id="CM056810">
    <property type="protein sequence ID" value="KAJ8645621.1"/>
    <property type="molecule type" value="Genomic_DNA"/>
</dbReference>
<evidence type="ECO:0000313" key="2">
    <source>
        <dbReference type="Proteomes" id="UP001234297"/>
    </source>
</evidence>
<keyword evidence="2" id="KW-1185">Reference proteome</keyword>
<sequence>MGCEVDTASIQAFEHRPKPSIVDACGTPLIDLSPNSSNCDDPEAISVLITEIGSDFRDWGLFHRRSVMWGAMKCGYCEAEQTKDARDWKEVFDFTVQEPTVIPASHEPHFHKLQTLKN</sequence>
<name>A0ACC2MJP4_PERAE</name>
<gene>
    <name evidence="1" type="ORF">MRB53_007369</name>
</gene>
<accession>A0ACC2MJP4</accession>
<proteinExistence type="predicted"/>
<protein>
    <submittedName>
        <fullName evidence="1">Uncharacterized protein</fullName>
    </submittedName>
</protein>
<comment type="caution">
    <text evidence="1">The sequence shown here is derived from an EMBL/GenBank/DDBJ whole genome shotgun (WGS) entry which is preliminary data.</text>
</comment>
<organism evidence="1 2">
    <name type="scientific">Persea americana</name>
    <name type="common">Avocado</name>
    <dbReference type="NCBI Taxonomy" id="3435"/>
    <lineage>
        <taxon>Eukaryota</taxon>
        <taxon>Viridiplantae</taxon>
        <taxon>Streptophyta</taxon>
        <taxon>Embryophyta</taxon>
        <taxon>Tracheophyta</taxon>
        <taxon>Spermatophyta</taxon>
        <taxon>Magnoliopsida</taxon>
        <taxon>Magnoliidae</taxon>
        <taxon>Laurales</taxon>
        <taxon>Lauraceae</taxon>
        <taxon>Persea</taxon>
    </lineage>
</organism>
<evidence type="ECO:0000313" key="1">
    <source>
        <dbReference type="EMBL" id="KAJ8645621.1"/>
    </source>
</evidence>
<reference evidence="1 2" key="1">
    <citation type="journal article" date="2022" name="Hortic Res">
        <title>A haplotype resolved chromosomal level avocado genome allows analysis of novel avocado genes.</title>
        <authorList>
            <person name="Nath O."/>
            <person name="Fletcher S.J."/>
            <person name="Hayward A."/>
            <person name="Shaw L.M."/>
            <person name="Masouleh A.K."/>
            <person name="Furtado A."/>
            <person name="Henry R.J."/>
            <person name="Mitter N."/>
        </authorList>
    </citation>
    <scope>NUCLEOTIDE SEQUENCE [LARGE SCALE GENOMIC DNA]</scope>
    <source>
        <strain evidence="2">cv. Hass</strain>
    </source>
</reference>
<dbReference type="Proteomes" id="UP001234297">
    <property type="component" value="Chromosome 2"/>
</dbReference>